<feature type="domain" description="Flavodoxin-like" evidence="1">
    <location>
        <begin position="6"/>
        <end position="160"/>
    </location>
</feature>
<dbReference type="KEGG" id="kcm:ABWK59_00680"/>
<dbReference type="PROSITE" id="PS50902">
    <property type="entry name" value="FLAVODOXIN_LIKE"/>
    <property type="match status" value="1"/>
</dbReference>
<dbReference type="GO" id="GO:0010181">
    <property type="term" value="F:FMN binding"/>
    <property type="evidence" value="ECO:0007669"/>
    <property type="project" value="InterPro"/>
</dbReference>
<dbReference type="RefSeq" id="WP_354637204.1">
    <property type="nucleotide sequence ID" value="NZ_CP159872.1"/>
</dbReference>
<reference evidence="2" key="1">
    <citation type="submission" date="2024-06" db="EMBL/GenBank/DDBJ databases">
        <title>The genome sequences of Kitasatospora sp. strain HUAS MG31.</title>
        <authorList>
            <person name="Mo P."/>
        </authorList>
    </citation>
    <scope>NUCLEOTIDE SEQUENCE</scope>
    <source>
        <strain evidence="2">HUAS MG31</strain>
    </source>
</reference>
<dbReference type="InterPro" id="IPR052200">
    <property type="entry name" value="Protoporphyrinogen_IX_DH"/>
</dbReference>
<dbReference type="Pfam" id="PF12724">
    <property type="entry name" value="Flavodoxin_5"/>
    <property type="match status" value="1"/>
</dbReference>
<dbReference type="EMBL" id="CP159872">
    <property type="protein sequence ID" value="XCM77568.1"/>
    <property type="molecule type" value="Genomic_DNA"/>
</dbReference>
<accession>A0AAU8JR23</accession>
<protein>
    <submittedName>
        <fullName evidence="2">Flavodoxin domain-containing protein</fullName>
    </submittedName>
</protein>
<dbReference type="PANTHER" id="PTHR38030:SF2">
    <property type="entry name" value="PROTOPORPHYRINOGEN IX DEHYDROGENASE [QUINONE]"/>
    <property type="match status" value="1"/>
</dbReference>
<dbReference type="SUPFAM" id="SSF52218">
    <property type="entry name" value="Flavoproteins"/>
    <property type="match status" value="1"/>
</dbReference>
<dbReference type="GO" id="GO:0070819">
    <property type="term" value="F:menaquinone-dependent protoporphyrinogen oxidase activity"/>
    <property type="evidence" value="ECO:0007669"/>
    <property type="project" value="TreeGrafter"/>
</dbReference>
<dbReference type="InterPro" id="IPR008254">
    <property type="entry name" value="Flavodoxin/NO_synth"/>
</dbReference>
<gene>
    <name evidence="2" type="ORF">ABWK59_00680</name>
</gene>
<dbReference type="InterPro" id="IPR029039">
    <property type="entry name" value="Flavoprotein-like_sf"/>
</dbReference>
<evidence type="ECO:0000313" key="2">
    <source>
        <dbReference type="EMBL" id="XCM77568.1"/>
    </source>
</evidence>
<evidence type="ECO:0000259" key="1">
    <source>
        <dbReference type="PROSITE" id="PS50902"/>
    </source>
</evidence>
<sequence length="169" mass="18172">MKKQKILVAYGSKHGATAGIADEIGRTLDQDGFEAAVVPAADVRDVSGYDAVILGSSLYAGHWHRDALRCAHRNAEALAERPVWLFSSGPVDSSAEQHDIPPVRGVAKEMERLHVQGHVTFGGSITAGTPGRIARSLVRHGKGGDFRSPEQIQSWAHQVASEMRSRAEA</sequence>
<name>A0AAU8JR23_9ACTN</name>
<dbReference type="PANTHER" id="PTHR38030">
    <property type="entry name" value="PROTOPORPHYRINOGEN IX DEHYDROGENASE [MENAQUINONE]"/>
    <property type="match status" value="1"/>
</dbReference>
<organism evidence="2">
    <name type="scientific">Kitasatospora camelliae</name>
    <dbReference type="NCBI Taxonomy" id="3156397"/>
    <lineage>
        <taxon>Bacteria</taxon>
        <taxon>Bacillati</taxon>
        <taxon>Actinomycetota</taxon>
        <taxon>Actinomycetes</taxon>
        <taxon>Kitasatosporales</taxon>
        <taxon>Streptomycetaceae</taxon>
        <taxon>Kitasatospora</taxon>
    </lineage>
</organism>
<dbReference type="GO" id="GO:0006783">
    <property type="term" value="P:heme biosynthetic process"/>
    <property type="evidence" value="ECO:0007669"/>
    <property type="project" value="TreeGrafter"/>
</dbReference>
<dbReference type="Gene3D" id="3.40.50.360">
    <property type="match status" value="1"/>
</dbReference>
<dbReference type="InterPro" id="IPR026816">
    <property type="entry name" value="Flavodoxin_dom"/>
</dbReference>
<dbReference type="AlphaFoldDB" id="A0AAU8JR23"/>
<proteinExistence type="predicted"/>